<organism evidence="1 2">
    <name type="scientific">Elysia crispata</name>
    <name type="common">lettuce slug</name>
    <dbReference type="NCBI Taxonomy" id="231223"/>
    <lineage>
        <taxon>Eukaryota</taxon>
        <taxon>Metazoa</taxon>
        <taxon>Spiralia</taxon>
        <taxon>Lophotrochozoa</taxon>
        <taxon>Mollusca</taxon>
        <taxon>Gastropoda</taxon>
        <taxon>Heterobranchia</taxon>
        <taxon>Euthyneura</taxon>
        <taxon>Panpulmonata</taxon>
        <taxon>Sacoglossa</taxon>
        <taxon>Placobranchoidea</taxon>
        <taxon>Plakobranchidae</taxon>
        <taxon>Elysia</taxon>
    </lineage>
</organism>
<dbReference type="EMBL" id="JAWDGP010000620">
    <property type="protein sequence ID" value="KAK3798819.1"/>
    <property type="molecule type" value="Genomic_DNA"/>
</dbReference>
<evidence type="ECO:0000313" key="1">
    <source>
        <dbReference type="EMBL" id="KAK3798819.1"/>
    </source>
</evidence>
<keyword evidence="2" id="KW-1185">Reference proteome</keyword>
<name>A0AAE1B2U0_9GAST</name>
<proteinExistence type="predicted"/>
<reference evidence="1" key="1">
    <citation type="journal article" date="2023" name="G3 (Bethesda)">
        <title>A reference genome for the long-term kleptoplast-retaining sea slug Elysia crispata morphotype clarki.</title>
        <authorList>
            <person name="Eastman K.E."/>
            <person name="Pendleton A.L."/>
            <person name="Shaikh M.A."/>
            <person name="Suttiyut T."/>
            <person name="Ogas R."/>
            <person name="Tomko P."/>
            <person name="Gavelis G."/>
            <person name="Widhalm J.R."/>
            <person name="Wisecaver J.H."/>
        </authorList>
    </citation>
    <scope>NUCLEOTIDE SEQUENCE</scope>
    <source>
        <strain evidence="1">ECLA1</strain>
    </source>
</reference>
<protein>
    <submittedName>
        <fullName evidence="1">Uncharacterized protein</fullName>
    </submittedName>
</protein>
<evidence type="ECO:0000313" key="2">
    <source>
        <dbReference type="Proteomes" id="UP001283361"/>
    </source>
</evidence>
<accession>A0AAE1B2U0</accession>
<comment type="caution">
    <text evidence="1">The sequence shown here is derived from an EMBL/GenBank/DDBJ whole genome shotgun (WGS) entry which is preliminary data.</text>
</comment>
<dbReference type="Proteomes" id="UP001283361">
    <property type="component" value="Unassembled WGS sequence"/>
</dbReference>
<gene>
    <name evidence="1" type="ORF">RRG08_007177</name>
</gene>
<dbReference type="AlphaFoldDB" id="A0AAE1B2U0"/>
<sequence>MHHNRIVLALDPSGGAAYGVGDRSTARDSAWCSEPTINRQRNLISISGESLLLVLFSGNLGEWRRFLFIVQEKRGPKRELFLYGSVRRGLGWK</sequence>